<evidence type="ECO:0000256" key="1">
    <source>
        <dbReference type="SAM" id="Phobius"/>
    </source>
</evidence>
<sequence length="126" mass="14691">MSKQVCFVKPAKTKKEGKEILEPLGKYFAIESYGKEQFVFKPNQLDSNGRMPQGSANWEQLLQMIKEQLKLTNTSTFLFVKNDNPDDQLDNDGDLMDVWNELNKNRKAMYYTLKMVGLIYIFLIIK</sequence>
<keyword evidence="1" id="KW-0472">Membrane</keyword>
<dbReference type="EMBL" id="ASPP01002557">
    <property type="protein sequence ID" value="ETO34452.1"/>
    <property type="molecule type" value="Genomic_DNA"/>
</dbReference>
<proteinExistence type="predicted"/>
<protein>
    <recommendedName>
        <fullName evidence="4">PB1 domain-containing protein</fullName>
    </recommendedName>
</protein>
<keyword evidence="1" id="KW-1133">Transmembrane helix</keyword>
<evidence type="ECO:0008006" key="4">
    <source>
        <dbReference type="Google" id="ProtNLM"/>
    </source>
</evidence>
<keyword evidence="1" id="KW-0812">Transmembrane</keyword>
<dbReference type="AlphaFoldDB" id="X6P9Y4"/>
<dbReference type="Proteomes" id="UP000023152">
    <property type="component" value="Unassembled WGS sequence"/>
</dbReference>
<evidence type="ECO:0000313" key="3">
    <source>
        <dbReference type="Proteomes" id="UP000023152"/>
    </source>
</evidence>
<organism evidence="2 3">
    <name type="scientific">Reticulomyxa filosa</name>
    <dbReference type="NCBI Taxonomy" id="46433"/>
    <lineage>
        <taxon>Eukaryota</taxon>
        <taxon>Sar</taxon>
        <taxon>Rhizaria</taxon>
        <taxon>Retaria</taxon>
        <taxon>Foraminifera</taxon>
        <taxon>Monothalamids</taxon>
        <taxon>Reticulomyxidae</taxon>
        <taxon>Reticulomyxa</taxon>
    </lineage>
</organism>
<reference evidence="2 3" key="1">
    <citation type="journal article" date="2013" name="Curr. Biol.">
        <title>The Genome of the Foraminiferan Reticulomyxa filosa.</title>
        <authorList>
            <person name="Glockner G."/>
            <person name="Hulsmann N."/>
            <person name="Schleicher M."/>
            <person name="Noegel A.A."/>
            <person name="Eichinger L."/>
            <person name="Gallinger C."/>
            <person name="Pawlowski J."/>
            <person name="Sierra R."/>
            <person name="Euteneuer U."/>
            <person name="Pillet L."/>
            <person name="Moustafa A."/>
            <person name="Platzer M."/>
            <person name="Groth M."/>
            <person name="Szafranski K."/>
            <person name="Schliwa M."/>
        </authorList>
    </citation>
    <scope>NUCLEOTIDE SEQUENCE [LARGE SCALE GENOMIC DNA]</scope>
</reference>
<keyword evidence="3" id="KW-1185">Reference proteome</keyword>
<comment type="caution">
    <text evidence="2">The sequence shown here is derived from an EMBL/GenBank/DDBJ whole genome shotgun (WGS) entry which is preliminary data.</text>
</comment>
<name>X6P9Y4_RETFI</name>
<accession>X6P9Y4</accession>
<evidence type="ECO:0000313" key="2">
    <source>
        <dbReference type="EMBL" id="ETO34452.1"/>
    </source>
</evidence>
<gene>
    <name evidence="2" type="ORF">RFI_02640</name>
</gene>
<feature type="transmembrane region" description="Helical" evidence="1">
    <location>
        <begin position="108"/>
        <end position="125"/>
    </location>
</feature>